<organism evidence="10 11">
    <name type="scientific">Olea europaea subsp. europaea</name>
    <dbReference type="NCBI Taxonomy" id="158383"/>
    <lineage>
        <taxon>Eukaryota</taxon>
        <taxon>Viridiplantae</taxon>
        <taxon>Streptophyta</taxon>
        <taxon>Embryophyta</taxon>
        <taxon>Tracheophyta</taxon>
        <taxon>Spermatophyta</taxon>
        <taxon>Magnoliopsida</taxon>
        <taxon>eudicotyledons</taxon>
        <taxon>Gunneridae</taxon>
        <taxon>Pentapetalae</taxon>
        <taxon>asterids</taxon>
        <taxon>lamiids</taxon>
        <taxon>Lamiales</taxon>
        <taxon>Oleaceae</taxon>
        <taxon>Oleeae</taxon>
        <taxon>Olea</taxon>
    </lineage>
</organism>
<gene>
    <name evidence="10" type="ORF">OLEA9_A003734</name>
</gene>
<evidence type="ECO:0000256" key="3">
    <source>
        <dbReference type="ARBA" id="ARBA00013109"/>
    </source>
</evidence>
<feature type="compositionally biased region" description="Polar residues" evidence="8">
    <location>
        <begin position="1"/>
        <end position="23"/>
    </location>
</feature>
<feature type="region of interest" description="Disordered" evidence="8">
    <location>
        <begin position="1"/>
        <end position="27"/>
    </location>
</feature>
<evidence type="ECO:0000313" key="10">
    <source>
        <dbReference type="EMBL" id="CAA3026379.1"/>
    </source>
</evidence>
<dbReference type="FunFam" id="3.40.50.10090:FF:000009">
    <property type="entry name" value="Uroporphyrinogen-III synthase, chloroplastic"/>
    <property type="match status" value="1"/>
</dbReference>
<keyword evidence="5 7" id="KW-0627">Porphyrin biosynthesis</keyword>
<dbReference type="GO" id="GO:0006780">
    <property type="term" value="P:uroporphyrinogen III biosynthetic process"/>
    <property type="evidence" value="ECO:0007669"/>
    <property type="project" value="UniProtKB-UniRule"/>
</dbReference>
<comment type="catalytic activity">
    <reaction evidence="6 7">
        <text>hydroxymethylbilane = uroporphyrinogen III + H2O</text>
        <dbReference type="Rhea" id="RHEA:18965"/>
        <dbReference type="ChEBI" id="CHEBI:15377"/>
        <dbReference type="ChEBI" id="CHEBI:57308"/>
        <dbReference type="ChEBI" id="CHEBI:57845"/>
        <dbReference type="EC" id="4.2.1.75"/>
    </reaction>
</comment>
<keyword evidence="11" id="KW-1185">Reference proteome</keyword>
<evidence type="ECO:0000313" key="11">
    <source>
        <dbReference type="Proteomes" id="UP000594638"/>
    </source>
</evidence>
<comment type="pathway">
    <text evidence="1 7">Porphyrin-containing compound metabolism; protoporphyrin-IX biosynthesis; coproporphyrinogen-III from 5-aminolevulinate: step 3/4.</text>
</comment>
<dbReference type="InterPro" id="IPR036108">
    <property type="entry name" value="4pyrrol_syn_uPrphyn_synt_sf"/>
</dbReference>
<protein>
    <recommendedName>
        <fullName evidence="3 7">Uroporphyrinogen-III synthase</fullName>
        <ecNumber evidence="3 7">4.2.1.75</ecNumber>
    </recommendedName>
</protein>
<evidence type="ECO:0000256" key="1">
    <source>
        <dbReference type="ARBA" id="ARBA00004772"/>
    </source>
</evidence>
<dbReference type="InterPro" id="IPR003754">
    <property type="entry name" value="4pyrrol_synth_uPrphyn_synth"/>
</dbReference>
<keyword evidence="4 7" id="KW-0456">Lyase</keyword>
<dbReference type="PANTHER" id="PTHR38042">
    <property type="entry name" value="UROPORPHYRINOGEN-III SYNTHASE, CHLOROPLASTIC"/>
    <property type="match status" value="1"/>
</dbReference>
<comment type="caution">
    <text evidence="10">The sequence shown here is derived from an EMBL/GenBank/DDBJ whole genome shotgun (WGS) entry which is preliminary data.</text>
</comment>
<name>A0A8S0UZR2_OLEEU</name>
<comment type="similarity">
    <text evidence="2 7">Belongs to the uroporphyrinogen-III synthase family.</text>
</comment>
<feature type="domain" description="Tetrapyrrole biosynthesis uroporphyrinogen III synthase" evidence="9">
    <location>
        <begin position="99"/>
        <end position="283"/>
    </location>
</feature>
<dbReference type="PANTHER" id="PTHR38042:SF1">
    <property type="entry name" value="UROPORPHYRINOGEN-III SYNTHASE, CHLOROPLASTIC"/>
    <property type="match status" value="1"/>
</dbReference>
<sequence>MNTVLNTDTTSNETSNMGTSEGSVPTGVIPPVMNTTTTNVISSIVGAPTIAKHGIECLELPLIQHKKLPDSDRLPSVLSDTAFDWIVITSTEAALVFLDWIVITSTEAALVFLDAWKAAGSPKVKIGVVGAGTTSIFTEILQFSKQNLDVAFAPSKATGKVLASELPKHANRSCTVLYPSSSKASVEIEEGLAKRGFRVTRLNTYTTEPVSRVDQKVLEWAVSAPVVSVASPSAVRAWINLIPKSRQWSNSVACIGEKTALAAKNLGSRNVYFPTYPGLEGWVNSILEALQVHEQVQKV</sequence>
<dbReference type="CDD" id="cd06578">
    <property type="entry name" value="HemD"/>
    <property type="match status" value="1"/>
</dbReference>
<comment type="function">
    <text evidence="7">Catalyzes cyclization of the linear tetrapyrrole, hydroxymethylbilane, to the macrocyclic uroporphyrinogen III.</text>
</comment>
<reference evidence="10 11" key="1">
    <citation type="submission" date="2019-12" db="EMBL/GenBank/DDBJ databases">
        <authorList>
            <person name="Alioto T."/>
            <person name="Alioto T."/>
            <person name="Gomez Garrido J."/>
        </authorList>
    </citation>
    <scope>NUCLEOTIDE SEQUENCE [LARGE SCALE GENOMIC DNA]</scope>
</reference>
<dbReference type="InterPro" id="IPR039793">
    <property type="entry name" value="UROS/Hem4"/>
</dbReference>
<dbReference type="Gene3D" id="3.40.50.10090">
    <property type="match status" value="2"/>
</dbReference>
<evidence type="ECO:0000256" key="5">
    <source>
        <dbReference type="ARBA" id="ARBA00023244"/>
    </source>
</evidence>
<dbReference type="EMBL" id="CACTIH010009159">
    <property type="protein sequence ID" value="CAA3026379.1"/>
    <property type="molecule type" value="Genomic_DNA"/>
</dbReference>
<dbReference type="Pfam" id="PF02602">
    <property type="entry name" value="HEM4"/>
    <property type="match status" value="2"/>
</dbReference>
<accession>A0A8S0UZR2</accession>
<dbReference type="GO" id="GO:0009507">
    <property type="term" value="C:chloroplast"/>
    <property type="evidence" value="ECO:0007669"/>
    <property type="project" value="TreeGrafter"/>
</dbReference>
<dbReference type="EC" id="4.2.1.75" evidence="3 7"/>
<dbReference type="Gramene" id="OE9A003734T1">
    <property type="protein sequence ID" value="OE9A003734C1"/>
    <property type="gene ID" value="OE9A003734"/>
</dbReference>
<evidence type="ECO:0000256" key="8">
    <source>
        <dbReference type="SAM" id="MobiDB-lite"/>
    </source>
</evidence>
<evidence type="ECO:0000256" key="2">
    <source>
        <dbReference type="ARBA" id="ARBA00008133"/>
    </source>
</evidence>
<dbReference type="Proteomes" id="UP000594638">
    <property type="component" value="Unassembled WGS sequence"/>
</dbReference>
<evidence type="ECO:0000256" key="6">
    <source>
        <dbReference type="ARBA" id="ARBA00048617"/>
    </source>
</evidence>
<proteinExistence type="inferred from homology"/>
<evidence type="ECO:0000256" key="4">
    <source>
        <dbReference type="ARBA" id="ARBA00023239"/>
    </source>
</evidence>
<feature type="domain" description="Tetrapyrrole biosynthesis uroporphyrinogen III synthase" evidence="9">
    <location>
        <begin position="49"/>
        <end position="98"/>
    </location>
</feature>
<dbReference type="AlphaFoldDB" id="A0A8S0UZR2"/>
<evidence type="ECO:0000256" key="7">
    <source>
        <dbReference type="RuleBase" id="RU366031"/>
    </source>
</evidence>
<dbReference type="SUPFAM" id="SSF69618">
    <property type="entry name" value="HemD-like"/>
    <property type="match status" value="1"/>
</dbReference>
<dbReference type="GO" id="GO:0004852">
    <property type="term" value="F:uroporphyrinogen-III synthase activity"/>
    <property type="evidence" value="ECO:0007669"/>
    <property type="project" value="UniProtKB-UniRule"/>
</dbReference>
<dbReference type="OrthoDB" id="443551at2759"/>
<evidence type="ECO:0000259" key="9">
    <source>
        <dbReference type="Pfam" id="PF02602"/>
    </source>
</evidence>
<dbReference type="GO" id="GO:0006782">
    <property type="term" value="P:protoporphyrinogen IX biosynthetic process"/>
    <property type="evidence" value="ECO:0007669"/>
    <property type="project" value="UniProtKB-UniRule"/>
</dbReference>